<feature type="transmembrane region" description="Helical" evidence="1">
    <location>
        <begin position="87"/>
        <end position="105"/>
    </location>
</feature>
<comment type="caution">
    <text evidence="2">The sequence shown here is derived from an EMBL/GenBank/DDBJ whole genome shotgun (WGS) entry which is preliminary data.</text>
</comment>
<evidence type="ECO:0000313" key="2">
    <source>
        <dbReference type="EMBL" id="SDW16098.1"/>
    </source>
</evidence>
<evidence type="ECO:0000256" key="1">
    <source>
        <dbReference type="SAM" id="Phobius"/>
    </source>
</evidence>
<accession>A0A8X8ID11</accession>
<feature type="transmembrane region" description="Helical" evidence="1">
    <location>
        <begin position="6"/>
        <end position="29"/>
    </location>
</feature>
<name>A0A8X8ID11_9BACT</name>
<dbReference type="Proteomes" id="UP000198711">
    <property type="component" value="Unassembled WGS sequence"/>
</dbReference>
<sequence length="169" mass="18402">MNLNPAHWHLMVNHIPITGGIIALLVLAYGILRKSEAVIKAAYWLFVLIAVFSFIASQTGEGAEHMLLQAKLADRDTIERHVEASNIAQWCMVLVGLASLAALFVKRFQTMRVMPVVVLILSLIAAGLMARAGLLGGEIMHKEIRPAAAATTGFVKDDQTGANEIFNNR</sequence>
<keyword evidence="1" id="KW-1133">Transmembrane helix</keyword>
<reference evidence="2 3" key="1">
    <citation type="submission" date="2016-10" db="EMBL/GenBank/DDBJ databases">
        <authorList>
            <person name="Varghese N."/>
            <person name="Submissions S."/>
        </authorList>
    </citation>
    <scope>NUCLEOTIDE SEQUENCE [LARGE SCALE GENOMIC DNA]</scope>
    <source>
        <strain evidence="2 3">DSM 25353</strain>
    </source>
</reference>
<keyword evidence="3" id="KW-1185">Reference proteome</keyword>
<keyword evidence="1" id="KW-0812">Transmembrane</keyword>
<keyword evidence="1" id="KW-0472">Membrane</keyword>
<feature type="transmembrane region" description="Helical" evidence="1">
    <location>
        <begin position="117"/>
        <end position="136"/>
    </location>
</feature>
<feature type="transmembrane region" description="Helical" evidence="1">
    <location>
        <begin position="41"/>
        <end position="59"/>
    </location>
</feature>
<dbReference type="EMBL" id="FNNO01000001">
    <property type="protein sequence ID" value="SDW16098.1"/>
    <property type="molecule type" value="Genomic_DNA"/>
</dbReference>
<gene>
    <name evidence="2" type="ORF">SAMN05444410_101382</name>
</gene>
<evidence type="ECO:0000313" key="3">
    <source>
        <dbReference type="Proteomes" id="UP000198711"/>
    </source>
</evidence>
<dbReference type="AlphaFoldDB" id="A0A8X8ID11"/>
<proteinExistence type="predicted"/>
<protein>
    <submittedName>
        <fullName evidence="2">Uncharacterized membrane protein</fullName>
    </submittedName>
</protein>
<dbReference type="RefSeq" id="WP_092721527.1">
    <property type="nucleotide sequence ID" value="NZ_FNNO01000001.1"/>
</dbReference>
<organism evidence="2 3">
    <name type="scientific">Hydrobacter penzbergensis</name>
    <dbReference type="NCBI Taxonomy" id="1235997"/>
    <lineage>
        <taxon>Bacteria</taxon>
        <taxon>Pseudomonadati</taxon>
        <taxon>Bacteroidota</taxon>
        <taxon>Chitinophagia</taxon>
        <taxon>Chitinophagales</taxon>
        <taxon>Chitinophagaceae</taxon>
        <taxon>Hydrobacter</taxon>
    </lineage>
</organism>